<organism evidence="3 4">
    <name type="scientific">Cocos nucifera</name>
    <name type="common">Coconut palm</name>
    <dbReference type="NCBI Taxonomy" id="13894"/>
    <lineage>
        <taxon>Eukaryota</taxon>
        <taxon>Viridiplantae</taxon>
        <taxon>Streptophyta</taxon>
        <taxon>Embryophyta</taxon>
        <taxon>Tracheophyta</taxon>
        <taxon>Spermatophyta</taxon>
        <taxon>Magnoliopsida</taxon>
        <taxon>Liliopsida</taxon>
        <taxon>Arecaceae</taxon>
        <taxon>Arecoideae</taxon>
        <taxon>Cocoseae</taxon>
        <taxon>Attaleinae</taxon>
        <taxon>Cocos</taxon>
    </lineage>
</organism>
<proteinExistence type="predicted"/>
<reference evidence="3" key="2">
    <citation type="submission" date="2019-07" db="EMBL/GenBank/DDBJ databases">
        <authorList>
            <person name="Yang Y."/>
            <person name="Bocs S."/>
            <person name="Baudouin L."/>
        </authorList>
    </citation>
    <scope>NUCLEOTIDE SEQUENCE</scope>
    <source>
        <tissue evidence="3">Spear leaf of Hainan Tall coconut</tissue>
    </source>
</reference>
<dbReference type="GO" id="GO:0009451">
    <property type="term" value="P:RNA modification"/>
    <property type="evidence" value="ECO:0007669"/>
    <property type="project" value="InterPro"/>
</dbReference>
<dbReference type="InterPro" id="IPR046960">
    <property type="entry name" value="PPR_At4g14850-like_plant"/>
</dbReference>
<dbReference type="InterPro" id="IPR011990">
    <property type="entry name" value="TPR-like_helical_dom_sf"/>
</dbReference>
<comment type="caution">
    <text evidence="3">The sequence shown here is derived from an EMBL/GenBank/DDBJ whole genome shotgun (WGS) entry which is preliminary data.</text>
</comment>
<reference evidence="3" key="1">
    <citation type="journal article" date="2017" name="Gigascience">
        <title>The genome draft of coconut (Cocos nucifera).</title>
        <authorList>
            <person name="Xiao Y."/>
            <person name="Xu P."/>
            <person name="Fan H."/>
            <person name="Baudouin L."/>
            <person name="Xia W."/>
            <person name="Bocs S."/>
            <person name="Xu J."/>
            <person name="Li Q."/>
            <person name="Guo A."/>
            <person name="Zhou L."/>
            <person name="Li J."/>
            <person name="Wu Y."/>
            <person name="Ma Z."/>
            <person name="Armero A."/>
            <person name="Issali A.E."/>
            <person name="Liu N."/>
            <person name="Peng M."/>
            <person name="Yang Y."/>
        </authorList>
    </citation>
    <scope>NUCLEOTIDE SEQUENCE</scope>
    <source>
        <tissue evidence="3">Spear leaf of Hainan Tall coconut</tissue>
    </source>
</reference>
<dbReference type="NCBIfam" id="TIGR00756">
    <property type="entry name" value="PPR"/>
    <property type="match status" value="3"/>
</dbReference>
<dbReference type="AlphaFoldDB" id="A0A8K0IG92"/>
<dbReference type="OrthoDB" id="1871818at2759"/>
<evidence type="ECO:0000256" key="2">
    <source>
        <dbReference type="PROSITE-ProRule" id="PRU00708"/>
    </source>
</evidence>
<dbReference type="PANTHER" id="PTHR47926:SF452">
    <property type="entry name" value="PENTATRICOPEPTIDE REPEAT-CONTAINING PROTEIN"/>
    <property type="match status" value="1"/>
</dbReference>
<dbReference type="FunFam" id="1.25.40.10:FF:000396">
    <property type="entry name" value="Pentatricopeptide repeat-containing protein At2g36730"/>
    <property type="match status" value="1"/>
</dbReference>
<dbReference type="Gene3D" id="1.25.40.10">
    <property type="entry name" value="Tetratricopeptide repeat domain"/>
    <property type="match status" value="2"/>
</dbReference>
<keyword evidence="4" id="KW-1185">Reference proteome</keyword>
<dbReference type="InterPro" id="IPR002885">
    <property type="entry name" value="PPR_rpt"/>
</dbReference>
<dbReference type="PANTHER" id="PTHR47926">
    <property type="entry name" value="PENTATRICOPEPTIDE REPEAT-CONTAINING PROTEIN"/>
    <property type="match status" value="1"/>
</dbReference>
<gene>
    <name evidence="3" type="ORF">COCNU_07G010110</name>
</gene>
<feature type="repeat" description="PPR" evidence="2">
    <location>
        <begin position="149"/>
        <end position="183"/>
    </location>
</feature>
<dbReference type="Pfam" id="PF01535">
    <property type="entry name" value="PPR"/>
    <property type="match status" value="3"/>
</dbReference>
<evidence type="ECO:0000313" key="4">
    <source>
        <dbReference type="Proteomes" id="UP000797356"/>
    </source>
</evidence>
<dbReference type="Proteomes" id="UP000797356">
    <property type="component" value="Chromosome 7"/>
</dbReference>
<protein>
    <submittedName>
        <fullName evidence="3">Putative Pentatricopeptide repeat-containing protein, chloroplastic</fullName>
    </submittedName>
</protein>
<dbReference type="EMBL" id="CM017878">
    <property type="protein sequence ID" value="KAG1354899.1"/>
    <property type="molecule type" value="Genomic_DNA"/>
</dbReference>
<keyword evidence="1" id="KW-0677">Repeat</keyword>
<evidence type="ECO:0000313" key="3">
    <source>
        <dbReference type="EMBL" id="KAG1354899.1"/>
    </source>
</evidence>
<dbReference type="Pfam" id="PF13041">
    <property type="entry name" value="PPR_2"/>
    <property type="match status" value="1"/>
</dbReference>
<dbReference type="GO" id="GO:0003723">
    <property type="term" value="F:RNA binding"/>
    <property type="evidence" value="ECO:0007669"/>
    <property type="project" value="InterPro"/>
</dbReference>
<dbReference type="FunFam" id="1.25.40.10:FF:000344">
    <property type="entry name" value="Pentatricopeptide repeat-containing protein"/>
    <property type="match status" value="1"/>
</dbReference>
<dbReference type="PROSITE" id="PS51375">
    <property type="entry name" value="PPR"/>
    <property type="match status" value="2"/>
</dbReference>
<evidence type="ECO:0000256" key="1">
    <source>
        <dbReference type="ARBA" id="ARBA00022737"/>
    </source>
</evidence>
<name>A0A8K0IG92_COCNU</name>
<sequence length="380" mass="42906">MDQMMAANLPLISPLLSFQTKPIPKPIHHQFANPLPKQTTITTTTTLEQTKQLHAHLIRTQFECSSSLPGFPLPPHSSPPAQLNFLITSYLKNYRPAAALRLYAYMRKTGNGLDNFTVPSVLKACAQLSSIRQGMEIHGFALKAGLDWDVFVHNSLMQMYSECERIESAIRIFDEMPERDVVSWSTIIKTFVRSKFFKEAIDHVREMFLLNMKPSDITMITMLNLFADIADLKKGRPLHTYLIKNGDAGSANVNAITALIDMYVKCGSVRVARRVFDRMTAKSIASWSAMIAGCIHCRELEAAVQLFGKMRQENVSPNEITMLSLVTECGQTEALELGKWLHAYMLRNGFKMSPFENIDLKFSSEWLSLFPIGMSKCTEK</sequence>
<accession>A0A8K0IG92</accession>
<feature type="repeat" description="PPR" evidence="2">
    <location>
        <begin position="283"/>
        <end position="317"/>
    </location>
</feature>